<evidence type="ECO:0000313" key="2">
    <source>
        <dbReference type="Proteomes" id="UP001066276"/>
    </source>
</evidence>
<sequence>MRLLSLASTPTVCLQTPAQMGYQMIPTLPLLEVNPKVIRIHHESVKRKPIIPLTGRLPQRLSVFIRLPDGVVGSTGPQMYEIMGRAGTGAILEVRR</sequence>
<proteinExistence type="predicted"/>
<keyword evidence="2" id="KW-1185">Reference proteome</keyword>
<reference evidence="1" key="1">
    <citation type="journal article" date="2022" name="bioRxiv">
        <title>Sequencing and chromosome-scale assembly of the giantPleurodeles waltlgenome.</title>
        <authorList>
            <person name="Brown T."/>
            <person name="Elewa A."/>
            <person name="Iarovenko S."/>
            <person name="Subramanian E."/>
            <person name="Araus A.J."/>
            <person name="Petzold A."/>
            <person name="Susuki M."/>
            <person name="Suzuki K.-i.T."/>
            <person name="Hayashi T."/>
            <person name="Toyoda A."/>
            <person name="Oliveira C."/>
            <person name="Osipova E."/>
            <person name="Leigh N.D."/>
            <person name="Simon A."/>
            <person name="Yun M.H."/>
        </authorList>
    </citation>
    <scope>NUCLEOTIDE SEQUENCE</scope>
    <source>
        <strain evidence="1">20211129_DDA</strain>
        <tissue evidence="1">Liver</tissue>
    </source>
</reference>
<organism evidence="1 2">
    <name type="scientific">Pleurodeles waltl</name>
    <name type="common">Iberian ribbed newt</name>
    <dbReference type="NCBI Taxonomy" id="8319"/>
    <lineage>
        <taxon>Eukaryota</taxon>
        <taxon>Metazoa</taxon>
        <taxon>Chordata</taxon>
        <taxon>Craniata</taxon>
        <taxon>Vertebrata</taxon>
        <taxon>Euteleostomi</taxon>
        <taxon>Amphibia</taxon>
        <taxon>Batrachia</taxon>
        <taxon>Caudata</taxon>
        <taxon>Salamandroidea</taxon>
        <taxon>Salamandridae</taxon>
        <taxon>Pleurodelinae</taxon>
        <taxon>Pleurodeles</taxon>
    </lineage>
</organism>
<comment type="caution">
    <text evidence="1">The sequence shown here is derived from an EMBL/GenBank/DDBJ whole genome shotgun (WGS) entry which is preliminary data.</text>
</comment>
<accession>A0AAV7RIJ6</accession>
<gene>
    <name evidence="1" type="ORF">NDU88_005262</name>
</gene>
<protein>
    <submittedName>
        <fullName evidence="1">Uncharacterized protein</fullName>
    </submittedName>
</protein>
<dbReference type="AlphaFoldDB" id="A0AAV7RIJ6"/>
<name>A0AAV7RIJ6_PLEWA</name>
<evidence type="ECO:0000313" key="1">
    <source>
        <dbReference type="EMBL" id="KAJ1152487.1"/>
    </source>
</evidence>
<dbReference type="Proteomes" id="UP001066276">
    <property type="component" value="Chromosome 5"/>
</dbReference>
<dbReference type="EMBL" id="JANPWB010000009">
    <property type="protein sequence ID" value="KAJ1152487.1"/>
    <property type="molecule type" value="Genomic_DNA"/>
</dbReference>